<dbReference type="EMBL" id="CP080544">
    <property type="protein sequence ID" value="QYR52599.1"/>
    <property type="molecule type" value="Genomic_DNA"/>
</dbReference>
<dbReference type="RefSeq" id="WP_220379384.1">
    <property type="nucleotide sequence ID" value="NZ_CP080544.1"/>
</dbReference>
<keyword evidence="1" id="KW-0732">Signal</keyword>
<evidence type="ECO:0000313" key="2">
    <source>
        <dbReference type="EMBL" id="QYR52599.1"/>
    </source>
</evidence>
<protein>
    <submittedName>
        <fullName evidence="2">DUF2066 domain-containing protein</fullName>
    </submittedName>
</protein>
<dbReference type="InterPro" id="IPR018642">
    <property type="entry name" value="DUF2066"/>
</dbReference>
<accession>A0ABX8WQ81</accession>
<sequence>MRAGFLTAGFMALMLAFGPAHAQRVEGDAVKATGAYAAEVPVNNQTVAQRNNGMARALLKVLTNVTGDKNPITREGVAEALRNASSYASGYDYRQDEGTSSTGAPTFKTMLVVRFNESKINQLVSESGLPVWPTPRPKPVLWMAIDDGSGPRLVGLPQVNAARPVLDRAKARGYRLGLPAGNAAEQAVAGAIWRGDTSAVARASQAYQPPMQLIGKIYRSGAGWKADWTFVDKGRVLSRSSAVDGDARKAMAKGADIAGDALLRKYARGGRPAKKPEPVVVKPTEFVLTVTGVDSGDRYRALINAIESKSGVKSLTPLSADGSSLTLEVGMVGGQDDFDKAMVELERVDTDTTDEGMTGASYRLK</sequence>
<gene>
    <name evidence="2" type="ORF">H8L67_08390</name>
</gene>
<evidence type="ECO:0000256" key="1">
    <source>
        <dbReference type="SAM" id="SignalP"/>
    </source>
</evidence>
<dbReference type="Proteomes" id="UP000824755">
    <property type="component" value="Chromosome"/>
</dbReference>
<evidence type="ECO:0000313" key="3">
    <source>
        <dbReference type="Proteomes" id="UP000824755"/>
    </source>
</evidence>
<keyword evidence="3" id="KW-1185">Reference proteome</keyword>
<reference evidence="2 3" key="1">
    <citation type="submission" date="2021-08" db="EMBL/GenBank/DDBJ databases">
        <title>Lysobacter sp. strain CJ11 Genome sequencing and assembly.</title>
        <authorList>
            <person name="Kim I."/>
        </authorList>
    </citation>
    <scope>NUCLEOTIDE SEQUENCE [LARGE SCALE GENOMIC DNA]</scope>
    <source>
        <strain evidence="2 3">CJ11</strain>
    </source>
</reference>
<name>A0ABX8WQ81_9GAMM</name>
<organism evidence="2 3">
    <name type="scientific">Lysobacter soyae</name>
    <dbReference type="NCBI Taxonomy" id="2764185"/>
    <lineage>
        <taxon>Bacteria</taxon>
        <taxon>Pseudomonadati</taxon>
        <taxon>Pseudomonadota</taxon>
        <taxon>Gammaproteobacteria</taxon>
        <taxon>Lysobacterales</taxon>
        <taxon>Lysobacteraceae</taxon>
        <taxon>Lysobacter</taxon>
    </lineage>
</organism>
<dbReference type="Pfam" id="PF09839">
    <property type="entry name" value="DUF2066"/>
    <property type="match status" value="1"/>
</dbReference>
<feature type="signal peptide" evidence="1">
    <location>
        <begin position="1"/>
        <end position="22"/>
    </location>
</feature>
<feature type="chain" id="PRO_5045659638" evidence="1">
    <location>
        <begin position="23"/>
        <end position="365"/>
    </location>
</feature>
<proteinExistence type="predicted"/>